<sequence>MFTSRSIFVWMKKDVPCHSPFSSLPFSPPPSFLSSLPLRLCHLFALSSSLPLTSPSHLRFPPSLCSAGARCSSATSTQLAAWHSLLQRRGPRVSGKAVAAIDSIAPRERSAFIAQLHVFCRLRGAAPVLDEPDALREYLAHAGIGDL</sequence>
<organism evidence="1">
    <name type="scientific">Chrysotila carterae</name>
    <name type="common">Marine alga</name>
    <name type="synonym">Syracosphaera carterae</name>
    <dbReference type="NCBI Taxonomy" id="13221"/>
    <lineage>
        <taxon>Eukaryota</taxon>
        <taxon>Haptista</taxon>
        <taxon>Haptophyta</taxon>
        <taxon>Prymnesiophyceae</taxon>
        <taxon>Isochrysidales</taxon>
        <taxon>Isochrysidaceae</taxon>
        <taxon>Chrysotila</taxon>
    </lineage>
</organism>
<protein>
    <submittedName>
        <fullName evidence="1">Uncharacterized protein</fullName>
    </submittedName>
</protein>
<reference evidence="1" key="1">
    <citation type="submission" date="2021-01" db="EMBL/GenBank/DDBJ databases">
        <authorList>
            <person name="Corre E."/>
            <person name="Pelletier E."/>
            <person name="Niang G."/>
            <person name="Scheremetjew M."/>
            <person name="Finn R."/>
            <person name="Kale V."/>
            <person name="Holt S."/>
            <person name="Cochrane G."/>
            <person name="Meng A."/>
            <person name="Brown T."/>
            <person name="Cohen L."/>
        </authorList>
    </citation>
    <scope>NUCLEOTIDE SEQUENCE</scope>
    <source>
        <strain evidence="1">CCMP645</strain>
    </source>
</reference>
<evidence type="ECO:0000313" key="1">
    <source>
        <dbReference type="EMBL" id="CAE0763547.1"/>
    </source>
</evidence>
<proteinExistence type="predicted"/>
<accession>A0A7S4F049</accession>
<dbReference type="AlphaFoldDB" id="A0A7S4F049"/>
<gene>
    <name evidence="1" type="ORF">PCAR00345_LOCUS16159</name>
</gene>
<name>A0A7S4F049_CHRCT</name>
<dbReference type="EMBL" id="HBIZ01025537">
    <property type="protein sequence ID" value="CAE0763547.1"/>
    <property type="molecule type" value="Transcribed_RNA"/>
</dbReference>